<proteinExistence type="inferred from homology"/>
<feature type="domain" description="AB hydrolase-1" evidence="3">
    <location>
        <begin position="41"/>
        <end position="316"/>
    </location>
</feature>
<dbReference type="InterPro" id="IPR029058">
    <property type="entry name" value="AB_hydrolase_fold"/>
</dbReference>
<protein>
    <submittedName>
        <fullName evidence="4">Alpha/beta-hydrolase</fullName>
    </submittedName>
</protein>
<evidence type="ECO:0000259" key="3">
    <source>
        <dbReference type="Pfam" id="PF00561"/>
    </source>
</evidence>
<dbReference type="Proteomes" id="UP000800082">
    <property type="component" value="Unassembled WGS sequence"/>
</dbReference>
<name>A0A6A5RDH0_9PLEO</name>
<dbReference type="SUPFAM" id="SSF53474">
    <property type="entry name" value="alpha/beta-Hydrolases"/>
    <property type="match status" value="1"/>
</dbReference>
<dbReference type="PANTHER" id="PTHR43329">
    <property type="entry name" value="EPOXIDE HYDROLASE"/>
    <property type="match status" value="1"/>
</dbReference>
<evidence type="ECO:0000256" key="2">
    <source>
        <dbReference type="ARBA" id="ARBA00038334"/>
    </source>
</evidence>
<dbReference type="AlphaFoldDB" id="A0A6A5RDH0"/>
<dbReference type="PRINTS" id="PR00412">
    <property type="entry name" value="EPOXHYDRLASE"/>
</dbReference>
<reference evidence="4" key="1">
    <citation type="journal article" date="2020" name="Stud. Mycol.">
        <title>101 Dothideomycetes genomes: a test case for predicting lifestyles and emergence of pathogens.</title>
        <authorList>
            <person name="Haridas S."/>
            <person name="Albert R."/>
            <person name="Binder M."/>
            <person name="Bloem J."/>
            <person name="Labutti K."/>
            <person name="Salamov A."/>
            <person name="Andreopoulos B."/>
            <person name="Baker S."/>
            <person name="Barry K."/>
            <person name="Bills G."/>
            <person name="Bluhm B."/>
            <person name="Cannon C."/>
            <person name="Castanera R."/>
            <person name="Culley D."/>
            <person name="Daum C."/>
            <person name="Ezra D."/>
            <person name="Gonzalez J."/>
            <person name="Henrissat B."/>
            <person name="Kuo A."/>
            <person name="Liang C."/>
            <person name="Lipzen A."/>
            <person name="Lutzoni F."/>
            <person name="Magnuson J."/>
            <person name="Mondo S."/>
            <person name="Nolan M."/>
            <person name="Ohm R."/>
            <person name="Pangilinan J."/>
            <person name="Park H.-J."/>
            <person name="Ramirez L."/>
            <person name="Alfaro M."/>
            <person name="Sun H."/>
            <person name="Tritt A."/>
            <person name="Yoshinaga Y."/>
            <person name="Zwiers L.-H."/>
            <person name="Turgeon B."/>
            <person name="Goodwin S."/>
            <person name="Spatafora J."/>
            <person name="Crous P."/>
            <person name="Grigoriev I."/>
        </authorList>
    </citation>
    <scope>NUCLEOTIDE SEQUENCE</scope>
    <source>
        <strain evidence="4">CBS 183.55</strain>
    </source>
</reference>
<dbReference type="Pfam" id="PF00561">
    <property type="entry name" value="Abhydrolase_1"/>
    <property type="match status" value="1"/>
</dbReference>
<sequence length="340" mass="38145">MADQPIRPDGDERVQHKTAVLNGITYHYLYAVPESGTWTDTVFLIHGWPDLALGWRYQIPLLVSLGLRVVAPDMMGYGGTDAPEVPPNTISLYGCKRAADDIACLAEIVGAQNIILGGHDWGGVVVWRTALWYPDLVSHVFSVCTPYTAPNKQFFSIEQLVKGPLPQFAYQLHLASGEVEKSVYDETTIRQFLKGIYGATGPNGEPAFEPYRGVIKENLAKVGESKILNGEVLDHYVAQYVRHGIHPTLNWYRQRRTNWEEDQALLDETTITQPVLFIQAAHDSVLKPEMSRGMEKLIPKLTRAEVDASHWALTQKPEEVNTLIRQWLEKEGLVKTKSAL</sequence>
<dbReference type="EMBL" id="ML978982">
    <property type="protein sequence ID" value="KAF1925722.1"/>
    <property type="molecule type" value="Genomic_DNA"/>
</dbReference>
<dbReference type="GO" id="GO:0016787">
    <property type="term" value="F:hydrolase activity"/>
    <property type="evidence" value="ECO:0007669"/>
    <property type="project" value="UniProtKB-KW"/>
</dbReference>
<organism evidence="4 5">
    <name type="scientific">Didymella exigua CBS 183.55</name>
    <dbReference type="NCBI Taxonomy" id="1150837"/>
    <lineage>
        <taxon>Eukaryota</taxon>
        <taxon>Fungi</taxon>
        <taxon>Dikarya</taxon>
        <taxon>Ascomycota</taxon>
        <taxon>Pezizomycotina</taxon>
        <taxon>Dothideomycetes</taxon>
        <taxon>Pleosporomycetidae</taxon>
        <taxon>Pleosporales</taxon>
        <taxon>Pleosporineae</taxon>
        <taxon>Didymellaceae</taxon>
        <taxon>Didymella</taxon>
    </lineage>
</organism>
<accession>A0A6A5RDH0</accession>
<dbReference type="Gene3D" id="3.40.50.1820">
    <property type="entry name" value="alpha/beta hydrolase"/>
    <property type="match status" value="1"/>
</dbReference>
<evidence type="ECO:0000313" key="5">
    <source>
        <dbReference type="Proteomes" id="UP000800082"/>
    </source>
</evidence>
<gene>
    <name evidence="4" type="ORF">M421DRAFT_423562</name>
</gene>
<dbReference type="OrthoDB" id="408373at2759"/>
<dbReference type="PRINTS" id="PR00111">
    <property type="entry name" value="ABHYDROLASE"/>
</dbReference>
<evidence type="ECO:0000313" key="4">
    <source>
        <dbReference type="EMBL" id="KAF1925722.1"/>
    </source>
</evidence>
<keyword evidence="5" id="KW-1185">Reference proteome</keyword>
<dbReference type="InterPro" id="IPR000639">
    <property type="entry name" value="Epox_hydrolase-like"/>
</dbReference>
<dbReference type="RefSeq" id="XP_033445974.1">
    <property type="nucleotide sequence ID" value="XM_033593507.1"/>
</dbReference>
<evidence type="ECO:0000256" key="1">
    <source>
        <dbReference type="ARBA" id="ARBA00022801"/>
    </source>
</evidence>
<dbReference type="InterPro" id="IPR000073">
    <property type="entry name" value="AB_hydrolase_1"/>
</dbReference>
<dbReference type="GeneID" id="54351175"/>
<comment type="similarity">
    <text evidence="2">Belongs to the AB hydrolase superfamily. Epoxide hydrolase family.</text>
</comment>
<keyword evidence="1 4" id="KW-0378">Hydrolase</keyword>